<comment type="caution">
    <text evidence="1">The sequence shown here is derived from an EMBL/GenBank/DDBJ whole genome shotgun (WGS) entry which is preliminary data.</text>
</comment>
<evidence type="ECO:0008006" key="3">
    <source>
        <dbReference type="Google" id="ProtNLM"/>
    </source>
</evidence>
<dbReference type="Gene3D" id="3.40.50.150">
    <property type="entry name" value="Vaccinia Virus protein VP39"/>
    <property type="match status" value="1"/>
</dbReference>
<gene>
    <name evidence="1" type="ORF">BGCPKDLD_4809</name>
</gene>
<accession>A0ABQ4V526</accession>
<evidence type="ECO:0000313" key="2">
    <source>
        <dbReference type="Proteomes" id="UP001055093"/>
    </source>
</evidence>
<evidence type="ECO:0000313" key="1">
    <source>
        <dbReference type="EMBL" id="GJE78197.1"/>
    </source>
</evidence>
<reference evidence="1" key="1">
    <citation type="journal article" date="2021" name="Front. Microbiol.">
        <title>Comprehensive Comparative Genomics and Phenotyping of Methylobacterium Species.</title>
        <authorList>
            <person name="Alessa O."/>
            <person name="Ogura Y."/>
            <person name="Fujitani Y."/>
            <person name="Takami H."/>
            <person name="Hayashi T."/>
            <person name="Sahin N."/>
            <person name="Tani A."/>
        </authorList>
    </citation>
    <scope>NUCLEOTIDE SEQUENCE</scope>
    <source>
        <strain evidence="1">DSM 14458</strain>
    </source>
</reference>
<proteinExistence type="predicted"/>
<dbReference type="SUPFAM" id="SSF53335">
    <property type="entry name" value="S-adenosyl-L-methionine-dependent methyltransferases"/>
    <property type="match status" value="1"/>
</dbReference>
<reference evidence="1" key="2">
    <citation type="submission" date="2021-08" db="EMBL/GenBank/DDBJ databases">
        <authorList>
            <person name="Tani A."/>
            <person name="Ola A."/>
            <person name="Ogura Y."/>
            <person name="Katsura K."/>
            <person name="Hayashi T."/>
        </authorList>
    </citation>
    <scope>NUCLEOTIDE SEQUENCE</scope>
    <source>
        <strain evidence="1">DSM 14458</strain>
    </source>
</reference>
<dbReference type="Proteomes" id="UP001055093">
    <property type="component" value="Unassembled WGS sequence"/>
</dbReference>
<dbReference type="InterPro" id="IPR029063">
    <property type="entry name" value="SAM-dependent_MTases_sf"/>
</dbReference>
<protein>
    <recommendedName>
        <fullName evidence="3">Class I SAM-dependent methyltransferase</fullName>
    </recommendedName>
</protein>
<name>A0ABQ4V526_9HYPH</name>
<organism evidence="1 2">
    <name type="scientific">Methylorubrum suomiense</name>
    <dbReference type="NCBI Taxonomy" id="144191"/>
    <lineage>
        <taxon>Bacteria</taxon>
        <taxon>Pseudomonadati</taxon>
        <taxon>Pseudomonadota</taxon>
        <taxon>Alphaproteobacteria</taxon>
        <taxon>Hyphomicrobiales</taxon>
        <taxon>Methylobacteriaceae</taxon>
        <taxon>Methylorubrum</taxon>
    </lineage>
</organism>
<dbReference type="EMBL" id="BPRE01000021">
    <property type="protein sequence ID" value="GJE78197.1"/>
    <property type="molecule type" value="Genomic_DNA"/>
</dbReference>
<keyword evidence="2" id="KW-1185">Reference proteome</keyword>
<sequence length="297" mass="31777">MRPGLLTLDAFLNRRAADRRLARLTHDMPLPEARGLELGPGNNPVPLPEGVSVTYIDHALDAGAGLLDAMPIDQAWAGSGSLAALLGTEPNDFAIAAQVAQYVPNLLGWLRGIHEVLRPGGVLNLSLPDKRFMFDATRPASTLAELVEADLLNLERPSPRQIFAHASEVRAIAPADIWDGADPAGATRLSGDDAMGHAYREASAALAAGRYVSCHCWVFTPESFLGLVAGATQLGLFPFVLNRIGATVVGGFEFYVSMRRDAEADPEALRRLQDGAIDYLSRGLVQQHRSAALLAGR</sequence>